<reference evidence="1" key="1">
    <citation type="submission" date="2021-03" db="EMBL/GenBank/DDBJ databases">
        <authorList>
            <consortium name="Genoscope - CEA"/>
            <person name="William W."/>
        </authorList>
    </citation>
    <scope>NUCLEOTIDE SEQUENCE</scope>
    <source>
        <strain evidence="1">Doubled-haploid Pahang</strain>
    </source>
</reference>
<evidence type="ECO:0000313" key="1">
    <source>
        <dbReference type="EMBL" id="CAG1853863.1"/>
    </source>
</evidence>
<dbReference type="EnsemblPlants" id="Ma10_t17950.1">
    <property type="protein sequence ID" value="Ma10_p17950.1"/>
    <property type="gene ID" value="Ma10_g17950"/>
</dbReference>
<dbReference type="Proteomes" id="UP000012960">
    <property type="component" value="Unplaced"/>
</dbReference>
<evidence type="ECO:0000313" key="2">
    <source>
        <dbReference type="EnsemblPlants" id="Ma10_p17950.1"/>
    </source>
</evidence>
<accession>A0A804KXG9</accession>
<proteinExistence type="predicted"/>
<dbReference type="Gramene" id="Ma10_t17950.1">
    <property type="protein sequence ID" value="Ma10_p17950.1"/>
    <property type="gene ID" value="Ma10_g17950"/>
</dbReference>
<protein>
    <submittedName>
        <fullName evidence="1">(wild Malaysian banana) hypothetical protein</fullName>
    </submittedName>
</protein>
<sequence length="49" mass="5407">MADDDWQIRCLAAGACIAIRCLQTGSKGKHLELILLLQSMGYGLWEGRT</sequence>
<reference evidence="2" key="2">
    <citation type="submission" date="2021-05" db="UniProtKB">
        <authorList>
            <consortium name="EnsemblPlants"/>
        </authorList>
    </citation>
    <scope>IDENTIFICATION</scope>
    <source>
        <strain evidence="2">subsp. malaccensis</strain>
    </source>
</reference>
<gene>
    <name evidence="1" type="ORF">GSMUA_320890.1</name>
</gene>
<name>A0A804KXG9_MUSAM</name>
<organism evidence="2 3">
    <name type="scientific">Musa acuminata subsp. malaccensis</name>
    <name type="common">Wild banana</name>
    <name type="synonym">Musa malaccensis</name>
    <dbReference type="NCBI Taxonomy" id="214687"/>
    <lineage>
        <taxon>Eukaryota</taxon>
        <taxon>Viridiplantae</taxon>
        <taxon>Streptophyta</taxon>
        <taxon>Embryophyta</taxon>
        <taxon>Tracheophyta</taxon>
        <taxon>Spermatophyta</taxon>
        <taxon>Magnoliopsida</taxon>
        <taxon>Liliopsida</taxon>
        <taxon>Zingiberales</taxon>
        <taxon>Musaceae</taxon>
        <taxon>Musa</taxon>
    </lineage>
</organism>
<dbReference type="EMBL" id="HG996476">
    <property type="protein sequence ID" value="CAG1853863.1"/>
    <property type="molecule type" value="Genomic_DNA"/>
</dbReference>
<evidence type="ECO:0000313" key="3">
    <source>
        <dbReference type="Proteomes" id="UP000012960"/>
    </source>
</evidence>
<dbReference type="InParanoid" id="A0A804KXG9"/>
<keyword evidence="3" id="KW-1185">Reference proteome</keyword>
<dbReference type="AlphaFoldDB" id="A0A804KXG9"/>